<dbReference type="GO" id="GO:0043190">
    <property type="term" value="C:ATP-binding cassette (ABC) transporter complex"/>
    <property type="evidence" value="ECO:0007669"/>
    <property type="project" value="InterPro"/>
</dbReference>
<keyword evidence="3" id="KW-1133">Transmembrane helix</keyword>
<evidence type="ECO:0000313" key="9">
    <source>
        <dbReference type="Proteomes" id="UP000275225"/>
    </source>
</evidence>
<evidence type="ECO:0000313" key="8">
    <source>
        <dbReference type="EMBL" id="RQN08783.1"/>
    </source>
</evidence>
<gene>
    <name evidence="8" type="ORF">EHW97_05915</name>
</gene>
<dbReference type="PANTHER" id="PTHR43027">
    <property type="entry name" value="DOXORUBICIN RESISTANCE ABC TRANSPORTER PERMEASE PROTEIN DRRC-RELATED"/>
    <property type="match status" value="1"/>
</dbReference>
<evidence type="ECO:0000256" key="5">
    <source>
        <dbReference type="ARBA" id="ARBA00023251"/>
    </source>
</evidence>
<dbReference type="Pfam" id="PF01061">
    <property type="entry name" value="ABC2_membrane"/>
    <property type="match status" value="1"/>
</dbReference>
<dbReference type="RefSeq" id="WP_124236238.1">
    <property type="nucleotide sequence ID" value="NZ_JBHUFI010000003.1"/>
</dbReference>
<feature type="domain" description="ABC transmembrane type-2" evidence="7">
    <location>
        <begin position="27"/>
        <end position="251"/>
    </location>
</feature>
<evidence type="ECO:0000256" key="1">
    <source>
        <dbReference type="ARBA" id="ARBA00004141"/>
    </source>
</evidence>
<evidence type="ECO:0000256" key="3">
    <source>
        <dbReference type="ARBA" id="ARBA00022989"/>
    </source>
</evidence>
<evidence type="ECO:0000256" key="4">
    <source>
        <dbReference type="ARBA" id="ARBA00023136"/>
    </source>
</evidence>
<evidence type="ECO:0000256" key="6">
    <source>
        <dbReference type="RuleBase" id="RU361157"/>
    </source>
</evidence>
<proteinExistence type="inferred from homology"/>
<dbReference type="PIRSF" id="PIRSF006648">
    <property type="entry name" value="DrrB"/>
    <property type="match status" value="1"/>
</dbReference>
<dbReference type="Proteomes" id="UP000275225">
    <property type="component" value="Unassembled WGS sequence"/>
</dbReference>
<keyword evidence="4" id="KW-0472">Membrane</keyword>
<keyword evidence="6" id="KW-1003">Cell membrane</keyword>
<dbReference type="InterPro" id="IPR052902">
    <property type="entry name" value="ABC-2_transporter"/>
</dbReference>
<keyword evidence="9" id="KW-1185">Reference proteome</keyword>
<dbReference type="PROSITE" id="PS51012">
    <property type="entry name" value="ABC_TM2"/>
    <property type="match status" value="1"/>
</dbReference>
<dbReference type="GO" id="GO:0046677">
    <property type="term" value="P:response to antibiotic"/>
    <property type="evidence" value="ECO:0007669"/>
    <property type="project" value="UniProtKB-KW"/>
</dbReference>
<keyword evidence="5" id="KW-0046">Antibiotic resistance</keyword>
<dbReference type="AlphaFoldDB" id="A0A3N6X548"/>
<evidence type="ECO:0000256" key="2">
    <source>
        <dbReference type="ARBA" id="ARBA00022692"/>
    </source>
</evidence>
<dbReference type="InterPro" id="IPR000412">
    <property type="entry name" value="ABC_2_transport"/>
</dbReference>
<evidence type="ECO:0000259" key="7">
    <source>
        <dbReference type="PROSITE" id="PS51012"/>
    </source>
</evidence>
<dbReference type="EMBL" id="RQJX01000005">
    <property type="protein sequence ID" value="RQN08783.1"/>
    <property type="molecule type" value="Genomic_DNA"/>
</dbReference>
<dbReference type="InterPro" id="IPR013525">
    <property type="entry name" value="ABC2_TM"/>
</dbReference>
<dbReference type="PANTHER" id="PTHR43027:SF2">
    <property type="entry name" value="TRANSPORT PERMEASE PROTEIN"/>
    <property type="match status" value="1"/>
</dbReference>
<comment type="similarity">
    <text evidence="6">Belongs to the ABC-2 integral membrane protein family.</text>
</comment>
<name>A0A3N6X548_9ACTN</name>
<keyword evidence="2" id="KW-0812">Transmembrane</keyword>
<keyword evidence="6" id="KW-0813">Transport</keyword>
<accession>A0A3N6X548</accession>
<dbReference type="GO" id="GO:0140359">
    <property type="term" value="F:ABC-type transporter activity"/>
    <property type="evidence" value="ECO:0007669"/>
    <property type="project" value="InterPro"/>
</dbReference>
<protein>
    <recommendedName>
        <fullName evidence="6">Transport permease protein</fullName>
    </recommendedName>
</protein>
<dbReference type="InterPro" id="IPR047817">
    <property type="entry name" value="ABC2_TM_bact-type"/>
</dbReference>
<sequence>MSTTTSSAGPARAVLAAEARLFLREPATLFWILGFPTLLLVVLGAIPSFRETGPDGTRVIDFYVPITIMLAAITAGVQSVPAVVSTYRERGVLRRIATTPARPGQLLSAQYAIHAAAVVVAGVIVTAVGRVVYDVPLPEAPLPYLLVLGLVVAASLATGGAIASLASTAKVAAAIGTAAFFVLMFTSGVWLPVPAMPDVMADIVRLTPLGAAALGLEAAQLGDWPAWRDLVVVVLWTGGLGAVAVRFFRWDS</sequence>
<organism evidence="8 9">
    <name type="scientific">Aeromicrobium camelliae</name>
    <dbReference type="NCBI Taxonomy" id="1538144"/>
    <lineage>
        <taxon>Bacteria</taxon>
        <taxon>Bacillati</taxon>
        <taxon>Actinomycetota</taxon>
        <taxon>Actinomycetes</taxon>
        <taxon>Propionibacteriales</taxon>
        <taxon>Nocardioidaceae</taxon>
        <taxon>Aeromicrobium</taxon>
    </lineage>
</organism>
<comment type="caution">
    <text evidence="8">The sequence shown here is derived from an EMBL/GenBank/DDBJ whole genome shotgun (WGS) entry which is preliminary data.</text>
</comment>
<dbReference type="OrthoDB" id="3217868at2"/>
<comment type="subcellular location">
    <subcellularLocation>
        <location evidence="6">Cell membrane</location>
        <topology evidence="6">Multi-pass membrane protein</topology>
    </subcellularLocation>
    <subcellularLocation>
        <location evidence="1">Membrane</location>
        <topology evidence="1">Multi-pass membrane protein</topology>
    </subcellularLocation>
</comment>
<reference evidence="8 9" key="1">
    <citation type="submission" date="2018-11" db="EMBL/GenBank/DDBJ databases">
        <authorList>
            <person name="Li F."/>
        </authorList>
    </citation>
    <scope>NUCLEOTIDE SEQUENCE [LARGE SCALE GENOMIC DNA]</scope>
    <source>
        <strain evidence="8 9">YS17T</strain>
    </source>
</reference>